<dbReference type="Proteomes" id="UP000029120">
    <property type="component" value="Chromosome 3"/>
</dbReference>
<accession>A0A087H7C0</accession>
<protein>
    <submittedName>
        <fullName evidence="2">Uncharacterized protein</fullName>
    </submittedName>
</protein>
<sequence>MGNISPTTFAAGSGWVKKEIDDVSCHEDDSESSSTAPGKPMTGKIVKKCFRIKPKKKSK</sequence>
<dbReference type="EMBL" id="CM002871">
    <property type="protein sequence ID" value="KFK38022.1"/>
    <property type="molecule type" value="Genomic_DNA"/>
</dbReference>
<keyword evidence="3" id="KW-1185">Reference proteome</keyword>
<feature type="region of interest" description="Disordered" evidence="1">
    <location>
        <begin position="24"/>
        <end position="59"/>
    </location>
</feature>
<feature type="compositionally biased region" description="Basic residues" evidence="1">
    <location>
        <begin position="45"/>
        <end position="59"/>
    </location>
</feature>
<dbReference type="OrthoDB" id="10439881at2759"/>
<name>A0A087H7C0_ARAAL</name>
<dbReference type="AlphaFoldDB" id="A0A087H7C0"/>
<evidence type="ECO:0000313" key="3">
    <source>
        <dbReference type="Proteomes" id="UP000029120"/>
    </source>
</evidence>
<dbReference type="Gramene" id="KFK38022">
    <property type="protein sequence ID" value="KFK38022"/>
    <property type="gene ID" value="AALP_AA3G059900"/>
</dbReference>
<reference evidence="3" key="1">
    <citation type="journal article" date="2015" name="Nat. Plants">
        <title>Genome expansion of Arabis alpina linked with retrotransposition and reduced symmetric DNA methylation.</title>
        <authorList>
            <person name="Willing E.M."/>
            <person name="Rawat V."/>
            <person name="Mandakova T."/>
            <person name="Maumus F."/>
            <person name="James G.V."/>
            <person name="Nordstroem K.J."/>
            <person name="Becker C."/>
            <person name="Warthmann N."/>
            <person name="Chica C."/>
            <person name="Szarzynska B."/>
            <person name="Zytnicki M."/>
            <person name="Albani M.C."/>
            <person name="Kiefer C."/>
            <person name="Bergonzi S."/>
            <person name="Castaings L."/>
            <person name="Mateos J.L."/>
            <person name="Berns M.C."/>
            <person name="Bujdoso N."/>
            <person name="Piofczyk T."/>
            <person name="de Lorenzo L."/>
            <person name="Barrero-Sicilia C."/>
            <person name="Mateos I."/>
            <person name="Piednoel M."/>
            <person name="Hagmann J."/>
            <person name="Chen-Min-Tao R."/>
            <person name="Iglesias-Fernandez R."/>
            <person name="Schuster S.C."/>
            <person name="Alonso-Blanco C."/>
            <person name="Roudier F."/>
            <person name="Carbonero P."/>
            <person name="Paz-Ares J."/>
            <person name="Davis S.J."/>
            <person name="Pecinka A."/>
            <person name="Quesneville H."/>
            <person name="Colot V."/>
            <person name="Lysak M.A."/>
            <person name="Weigel D."/>
            <person name="Coupland G."/>
            <person name="Schneeberger K."/>
        </authorList>
    </citation>
    <scope>NUCLEOTIDE SEQUENCE [LARGE SCALE GENOMIC DNA]</scope>
    <source>
        <strain evidence="3">cv. Pajares</strain>
    </source>
</reference>
<evidence type="ECO:0000256" key="1">
    <source>
        <dbReference type="SAM" id="MobiDB-lite"/>
    </source>
</evidence>
<proteinExistence type="predicted"/>
<gene>
    <name evidence="2" type="ordered locus">AALP_Aa3g059900</name>
</gene>
<evidence type="ECO:0000313" key="2">
    <source>
        <dbReference type="EMBL" id="KFK38022.1"/>
    </source>
</evidence>
<organism evidence="2 3">
    <name type="scientific">Arabis alpina</name>
    <name type="common">Alpine rock-cress</name>
    <dbReference type="NCBI Taxonomy" id="50452"/>
    <lineage>
        <taxon>Eukaryota</taxon>
        <taxon>Viridiplantae</taxon>
        <taxon>Streptophyta</taxon>
        <taxon>Embryophyta</taxon>
        <taxon>Tracheophyta</taxon>
        <taxon>Spermatophyta</taxon>
        <taxon>Magnoliopsida</taxon>
        <taxon>eudicotyledons</taxon>
        <taxon>Gunneridae</taxon>
        <taxon>Pentapetalae</taxon>
        <taxon>rosids</taxon>
        <taxon>malvids</taxon>
        <taxon>Brassicales</taxon>
        <taxon>Brassicaceae</taxon>
        <taxon>Arabideae</taxon>
        <taxon>Arabis</taxon>
    </lineage>
</organism>